<dbReference type="PANTHER" id="PTHR13822">
    <property type="entry name" value="ATP SYNTHASE DELTA/EPSILON CHAIN"/>
    <property type="match status" value="1"/>
</dbReference>
<dbReference type="Proteomes" id="UP001152888">
    <property type="component" value="Unassembled WGS sequence"/>
</dbReference>
<evidence type="ECO:0000256" key="13">
    <source>
        <dbReference type="ARBA" id="ARBA00031669"/>
    </source>
</evidence>
<evidence type="ECO:0000256" key="4">
    <source>
        <dbReference type="ARBA" id="ARBA00022781"/>
    </source>
</evidence>
<reference evidence="20" key="1">
    <citation type="submission" date="2022-03" db="EMBL/GenBank/DDBJ databases">
        <authorList>
            <person name="Sayadi A."/>
        </authorList>
    </citation>
    <scope>NUCLEOTIDE SEQUENCE</scope>
</reference>
<keyword evidence="10" id="KW-0472">Membrane</keyword>
<comment type="subcellular location">
    <subcellularLocation>
        <location evidence="1">Mitochondrion inner membrane</location>
    </subcellularLocation>
</comment>
<comment type="subunit">
    <text evidence="16">Component of the ATP synthase complex composed at least of ATP5F1A/subunit alpha, ATP5F1B/subunit beta, ATP5MC1/subunit c (homooctomer), MT-ATP6/subunit a, MT-ATP8/subunit 8, ATP5ME/subunit e, ATP5MF/subunit f, ATP5MG/subunit g, ATP5MK/subunit k, ATP5MJ/subunit j, ATP5F1C/subunit gamma, ATP5F1D/subunit delta, ATP5F1E/subunit epsilon, ATP5PF/subunit F6, ATP5PB/subunit b, ATP5PD/subunit d, ATP5PO/subunit OSCP. ATP synthase complex consists of a soluble F(1) head domain (subunits alpha(3) and beta(3)) - the catalytic core - and a membrane F(0) domain - the membrane proton channel (subunits c, a, 8, e, f, g, k and j). These two domains are linked by a central stalk (subunits gamma, delta, and epsilon) rotating inside the F1 region and a stationary peripheral stalk (subunits F6, b, d, and OSCP). Component of a complex composed at least by ATPIF1, ATP5F1A, ATP5F1B, ATP5F1C AND ATP5F1E.</text>
</comment>
<evidence type="ECO:0000259" key="18">
    <source>
        <dbReference type="Pfam" id="PF02823"/>
    </source>
</evidence>
<comment type="function">
    <text evidence="15">Subunit delta, of the mitochondrial membrane ATP synthase complex (F(1)F(0) ATP synthase or Complex V) that produces ATP from ADP in the presence of a proton gradient across the membrane which is generated by electron transport complexes of the respiratory chain. ATP synthase complex consist of a soluble F(1) head domain - the catalytic core - and a membrane F(1) domain - the membrane proton channel. These two domains are linked by a central stalk rotating inside the F(1) region and a stationary peripheral stalk. During catalysis, ATP synthesis in the catalytic domain of F(1) is coupled via a rotary mechanism of the central stalk subunits to proton translocation. In vivo, can only synthesize ATP although its ATP hydrolase activity can be activated artificially in vitro. With the central stalk subunit gamma, is essential for the biogenesis of F(1) catalytic part of the ATP synthase complex namely in the formation of F1 assembly intermediate.</text>
</comment>
<gene>
    <name evidence="20" type="ORF">ACAOBT_LOCUS3686</name>
</gene>
<dbReference type="SUPFAM" id="SSF51344">
    <property type="entry name" value="Epsilon subunit of F1F0-ATP synthase N-terminal domain"/>
    <property type="match status" value="1"/>
</dbReference>
<dbReference type="AlphaFoldDB" id="A0A9P0NXG7"/>
<dbReference type="CDD" id="cd12152">
    <property type="entry name" value="F1-ATPase_delta"/>
    <property type="match status" value="1"/>
</dbReference>
<evidence type="ECO:0000256" key="6">
    <source>
        <dbReference type="ARBA" id="ARBA00022946"/>
    </source>
</evidence>
<keyword evidence="7" id="KW-0007">Acetylation</keyword>
<proteinExistence type="inferred from homology"/>
<keyword evidence="8" id="KW-0406">Ion transport</keyword>
<evidence type="ECO:0000256" key="15">
    <source>
        <dbReference type="ARBA" id="ARBA00056834"/>
    </source>
</evidence>
<evidence type="ECO:0000256" key="10">
    <source>
        <dbReference type="ARBA" id="ARBA00023136"/>
    </source>
</evidence>
<dbReference type="InterPro" id="IPR020546">
    <property type="entry name" value="ATP_synth_F1_dsu/esu_N"/>
</dbReference>
<evidence type="ECO:0000256" key="3">
    <source>
        <dbReference type="ARBA" id="ARBA00022448"/>
    </source>
</evidence>
<evidence type="ECO:0000256" key="2">
    <source>
        <dbReference type="ARBA" id="ARBA00005712"/>
    </source>
</evidence>
<dbReference type="OrthoDB" id="270171at2759"/>
<evidence type="ECO:0000256" key="17">
    <source>
        <dbReference type="ARBA" id="ARBA00070799"/>
    </source>
</evidence>
<dbReference type="InterPro" id="IPR001469">
    <property type="entry name" value="ATP_synth_F1_dsu/esu"/>
</dbReference>
<evidence type="ECO:0000256" key="7">
    <source>
        <dbReference type="ARBA" id="ARBA00022990"/>
    </source>
</evidence>
<evidence type="ECO:0000313" key="21">
    <source>
        <dbReference type="Proteomes" id="UP001152888"/>
    </source>
</evidence>
<comment type="caution">
    <text evidence="20">The sequence shown here is derived from an EMBL/GenBank/DDBJ whole genome shotgun (WGS) entry which is preliminary data.</text>
</comment>
<dbReference type="EMBL" id="CAKOFQ010006688">
    <property type="protein sequence ID" value="CAH1960557.1"/>
    <property type="molecule type" value="Genomic_DNA"/>
</dbReference>
<dbReference type="FunFam" id="1.20.5.440:FF:000002">
    <property type="entry name" value="ATP synthase subunit delta, mitochondrial"/>
    <property type="match status" value="1"/>
</dbReference>
<dbReference type="InterPro" id="IPR036771">
    <property type="entry name" value="ATPsynth_dsu/esu_N"/>
</dbReference>
<feature type="domain" description="F1F0-ATP synthase delta subunit C-terminal" evidence="19">
    <location>
        <begin position="116"/>
        <end position="157"/>
    </location>
</feature>
<dbReference type="InterPro" id="IPR048937">
    <property type="entry name" value="ATPD_C_metazoa"/>
</dbReference>
<evidence type="ECO:0000256" key="12">
    <source>
        <dbReference type="ARBA" id="ARBA00023310"/>
    </source>
</evidence>
<dbReference type="NCBIfam" id="TIGR01216">
    <property type="entry name" value="ATP_synt_epsi"/>
    <property type="match status" value="1"/>
</dbReference>
<dbReference type="Pfam" id="PF02823">
    <property type="entry name" value="ATP-synt_DE_N"/>
    <property type="match status" value="1"/>
</dbReference>
<evidence type="ECO:0000256" key="1">
    <source>
        <dbReference type="ARBA" id="ARBA00004273"/>
    </source>
</evidence>
<dbReference type="Gene3D" id="2.60.15.10">
    <property type="entry name" value="F0F1 ATP synthase delta/epsilon subunit, N-terminal"/>
    <property type="match status" value="1"/>
</dbReference>
<evidence type="ECO:0000256" key="9">
    <source>
        <dbReference type="ARBA" id="ARBA00023128"/>
    </source>
</evidence>
<dbReference type="Pfam" id="PF21335">
    <property type="entry name" value="ATPD_C_metazoa"/>
    <property type="match status" value="1"/>
</dbReference>
<dbReference type="GO" id="GO:0045259">
    <property type="term" value="C:proton-transporting ATP synthase complex"/>
    <property type="evidence" value="ECO:0007669"/>
    <property type="project" value="UniProtKB-KW"/>
</dbReference>
<feature type="domain" description="ATP synthase F1 complex delta/epsilon subunit N-terminal" evidence="18">
    <location>
        <begin position="33"/>
        <end position="110"/>
    </location>
</feature>
<evidence type="ECO:0000256" key="16">
    <source>
        <dbReference type="ARBA" id="ARBA00062932"/>
    </source>
</evidence>
<dbReference type="InterPro" id="IPR036794">
    <property type="entry name" value="ATP_F1_dsu/esu_C_sf"/>
</dbReference>
<dbReference type="GO" id="GO:0005743">
    <property type="term" value="C:mitochondrial inner membrane"/>
    <property type="evidence" value="ECO:0007669"/>
    <property type="project" value="UniProtKB-SubCell"/>
</dbReference>
<comment type="similarity">
    <text evidence="2">Belongs to the ATPase epsilon chain family.</text>
</comment>
<keyword evidence="21" id="KW-1185">Reference proteome</keyword>
<sequence>MMAALRSVSRLLTRRCLGTTLKRGYADEMSFTFAAGNQVYYDGQSVRQVDVPSFSGSFGILPAHVPTLAVLKPGVVSVFENDGKVNKIFVSSGTVTINDDSSVQILAEEAHPVENLDPAAAREVLNKAQSELSSATSEQAKAEALIAVEVGEALVKAVE</sequence>
<dbReference type="Gene3D" id="1.20.5.440">
    <property type="entry name" value="ATP synthase delta/epsilon subunit, C-terminal domain"/>
    <property type="match status" value="1"/>
</dbReference>
<dbReference type="GO" id="GO:0046933">
    <property type="term" value="F:proton-transporting ATP synthase activity, rotational mechanism"/>
    <property type="evidence" value="ECO:0007669"/>
    <property type="project" value="InterPro"/>
</dbReference>
<dbReference type="PANTHER" id="PTHR13822:SF7">
    <property type="entry name" value="ATP SYNTHASE SUBUNIT DELTA, MITOCHONDRIAL"/>
    <property type="match status" value="1"/>
</dbReference>
<evidence type="ECO:0000313" key="20">
    <source>
        <dbReference type="EMBL" id="CAH1960557.1"/>
    </source>
</evidence>
<evidence type="ECO:0000259" key="19">
    <source>
        <dbReference type="Pfam" id="PF21335"/>
    </source>
</evidence>
<dbReference type="HAMAP" id="MF_00530">
    <property type="entry name" value="ATP_synth_epsil_bac"/>
    <property type="match status" value="1"/>
</dbReference>
<accession>A0A9P0NXG7</accession>
<keyword evidence="5" id="KW-0999">Mitochondrion inner membrane</keyword>
<dbReference type="FunFam" id="2.60.15.10:FF:000004">
    <property type="entry name" value="ATP synthase subunit delta, mitochondrial"/>
    <property type="match status" value="1"/>
</dbReference>
<evidence type="ECO:0000256" key="11">
    <source>
        <dbReference type="ARBA" id="ARBA00023196"/>
    </source>
</evidence>
<keyword evidence="12" id="KW-0066">ATP synthesis</keyword>
<keyword evidence="3" id="KW-0813">Transport</keyword>
<keyword evidence="4" id="KW-0375">Hydrogen ion transport</keyword>
<organism evidence="20 21">
    <name type="scientific">Acanthoscelides obtectus</name>
    <name type="common">Bean weevil</name>
    <name type="synonym">Bruchus obtectus</name>
    <dbReference type="NCBI Taxonomy" id="200917"/>
    <lineage>
        <taxon>Eukaryota</taxon>
        <taxon>Metazoa</taxon>
        <taxon>Ecdysozoa</taxon>
        <taxon>Arthropoda</taxon>
        <taxon>Hexapoda</taxon>
        <taxon>Insecta</taxon>
        <taxon>Pterygota</taxon>
        <taxon>Neoptera</taxon>
        <taxon>Endopterygota</taxon>
        <taxon>Coleoptera</taxon>
        <taxon>Polyphaga</taxon>
        <taxon>Cucujiformia</taxon>
        <taxon>Chrysomeloidea</taxon>
        <taxon>Chrysomelidae</taxon>
        <taxon>Bruchinae</taxon>
        <taxon>Bruchini</taxon>
        <taxon>Acanthoscelides</taxon>
    </lineage>
</organism>
<evidence type="ECO:0000256" key="5">
    <source>
        <dbReference type="ARBA" id="ARBA00022792"/>
    </source>
</evidence>
<keyword evidence="6" id="KW-0809">Transit peptide</keyword>
<keyword evidence="11" id="KW-0139">CF(1)</keyword>
<dbReference type="SUPFAM" id="SSF46604">
    <property type="entry name" value="Epsilon subunit of F1F0-ATP synthase C-terminal domain"/>
    <property type="match status" value="1"/>
</dbReference>
<keyword evidence="9" id="KW-0496">Mitochondrion</keyword>
<protein>
    <recommendedName>
        <fullName evidence="17">ATP synthase F(1) complex subunit delta, mitochondrial</fullName>
    </recommendedName>
    <alternativeName>
        <fullName evidence="14">ATP synthase F1 subunit delta</fullName>
    </alternativeName>
    <alternativeName>
        <fullName evidence="13">F-ATPase delta subunit</fullName>
    </alternativeName>
</protein>
<evidence type="ECO:0000256" key="14">
    <source>
        <dbReference type="ARBA" id="ARBA00032372"/>
    </source>
</evidence>
<name>A0A9P0NXG7_ACAOB</name>
<evidence type="ECO:0000256" key="8">
    <source>
        <dbReference type="ARBA" id="ARBA00023065"/>
    </source>
</evidence>